<sequence length="259" mass="28742">MISEDPRAGCRLTAPNHRGAEIRLREIRSHEGSQARAWEELTYQLRPPAGVHHVETRKTRAPDAGVEWYEVYDDGPGEGFQAKFHATLEDALGGMRESLKAVCTKRPKLTKLTFVLPYDFTDSGTANNKTGQDRWDDAVARWRTDFPAASQIEFKTIRAGDITARLTMKEHAGRREYWFGGVDITDGWLRQRFVESAKVVGQRYTPEADSPSSINATIDAVSCGPTFLTELQSLITRATTACRQDSGIRGAGQASATPL</sequence>
<dbReference type="EMBL" id="AP028056">
    <property type="protein sequence ID" value="BEH02787.1"/>
    <property type="molecule type" value="Genomic_DNA"/>
</dbReference>
<organism evidence="1 2">
    <name type="scientific">Brooklawnia propionicigenes</name>
    <dbReference type="NCBI Taxonomy" id="3041175"/>
    <lineage>
        <taxon>Bacteria</taxon>
        <taxon>Bacillati</taxon>
        <taxon>Actinomycetota</taxon>
        <taxon>Actinomycetes</taxon>
        <taxon>Propionibacteriales</taxon>
        <taxon>Propionibacteriaceae</taxon>
        <taxon>Brooklawnia</taxon>
    </lineage>
</organism>
<dbReference type="Proteomes" id="UP001431656">
    <property type="component" value="Chromosome"/>
</dbReference>
<evidence type="ECO:0000313" key="1">
    <source>
        <dbReference type="EMBL" id="BEH02787.1"/>
    </source>
</evidence>
<protein>
    <submittedName>
        <fullName evidence="1">Uncharacterized protein</fullName>
    </submittedName>
</protein>
<dbReference type="AlphaFoldDB" id="A0AAN0MHI6"/>
<accession>A0AAN0MHI6</accession>
<reference evidence="1" key="1">
    <citation type="journal article" date="2024" name="Int. J. Syst. Evol. Microbiol.">
        <title>Brooklawnia propionicigenes sp. nov., a facultatively anaerobic, propionate-producing bacterium isolated from a methanogenic reactor treating waste from cattle farms.</title>
        <authorList>
            <person name="Akita Y."/>
            <person name="Ueki A."/>
            <person name="Tonouchi A."/>
            <person name="Sugawara Y."/>
            <person name="Honma S."/>
            <person name="Kaku N."/>
            <person name="Ueki K."/>
        </authorList>
    </citation>
    <scope>NUCLEOTIDE SEQUENCE</scope>
    <source>
        <strain evidence="1">SH051</strain>
    </source>
</reference>
<gene>
    <name evidence="1" type="ORF">brsh051_20680</name>
</gene>
<proteinExistence type="predicted"/>
<name>A0AAN0MHI6_9ACTN</name>
<keyword evidence="2" id="KW-1185">Reference proteome</keyword>
<evidence type="ECO:0000313" key="2">
    <source>
        <dbReference type="Proteomes" id="UP001431656"/>
    </source>
</evidence>
<dbReference type="KEGG" id="broo:brsh051_20680"/>